<evidence type="ECO:0000256" key="1">
    <source>
        <dbReference type="ARBA" id="ARBA00001863"/>
    </source>
</evidence>
<name>A0A8H7H7M1_9AGAM</name>
<proteinExistence type="inferred from homology"/>
<evidence type="ECO:0000256" key="4">
    <source>
        <dbReference type="ARBA" id="ARBA00022729"/>
    </source>
</evidence>
<sequence>MRFISLFPSLILTFLSSRGDPIQDFIQRQYPLAKQGILDNIGSQGAYARDAKPGVVVSSPSTEPVDYKHTFIRDSSLIYKVLIDIWADGRDDSLLPGIYDWVSSQGRLQKTPNLTGNLTTGGLGETGFNIDESVYTGMFAIPTQSHTGVIFNVPLPTISGPGGRPQHDNPALRSSSMIDFANGLLARNGRTGRHYVESSIWPIVILDLDYVAYHWNVTGFNTWEEASALISAQIRGLKQGADLAKTLGKEEKYHFWNEQADNALCFFQTDIVHSITTNYTQDFWDSTQSVIISNINCDGPCRDTVDVASVFTAIRQFDPEAGCDDATFQPCSEMALRNLKAVVDSMRDIYPINDGKSASEAIAVGRFANDNYVGGHPWFITTFAVAEQLYDAIYQWKRIGKISISSSSLPFFQQLLPNTHTGTFKRGQAEYDSIIESTWSYADDFSLINAKYIPSDGSMSEQYDKVTGEPRSAQRLSASTMSSSNWNEGSEATDHYGPTLDKYLRDGHFDLSEREPPTPEEVAEVLEAICEDLDVSYKDFEKILLMEKSPACVNLYLLLVTPDDEWIGIFPACINLLRTHCNAEGNGILDYAYGFLCLRVMSLVVQLAMLANNLSGESQFFGPFYLATTLLPEGQSIHPILLKYLAELFDWAKGLKSDERDVTLFGISYNTSTRKVVSLPHTGDCTIPDGEFIIEQLWSARDKFLFAARWATNLFPGWGLMLDMIRALFAAPHLCSSIPMSTWTISDDDRTWVRFIDVATRYSLCCNESEDDRLGAMLLNFPEAAKKAFEEKKYQDSTSKLDATQIVVDASNKLKSCTDRHKHTSFKGFLYGCKHISIDNAESLGQAKRRSISSAAAWLHGYDPRICTVSTFSIAFLPKPSSKFALTTVPIISLTGKYPTKFTFFPDLLSEKIIEVHGRIILLPVLTRTLDEVAPMMDMYEYQFRTWTSGLTAGLMHHPIKVPAHSKASLFPLWYRVYDHFKSSPDSKDVPRQSFEQKYFHSWTSSWMSLGMMFGMDRVLQHSLAGDAAVAMRNGIVPKNVNQRIGNTCPTLIKRIVTEYD</sequence>
<dbReference type="GO" id="GO:0000324">
    <property type="term" value="C:fungal-type vacuole"/>
    <property type="evidence" value="ECO:0007669"/>
    <property type="project" value="TreeGrafter"/>
</dbReference>
<evidence type="ECO:0000256" key="8">
    <source>
        <dbReference type="ARBA" id="ARBA00023295"/>
    </source>
</evidence>
<evidence type="ECO:0000256" key="9">
    <source>
        <dbReference type="ARBA" id="ARBA00023326"/>
    </source>
</evidence>
<gene>
    <name evidence="14" type="ORF">RHS04_04916</name>
</gene>
<evidence type="ECO:0000313" key="14">
    <source>
        <dbReference type="EMBL" id="KAF8678742.1"/>
    </source>
</evidence>
<dbReference type="PRINTS" id="PR00736">
    <property type="entry name" value="GLHYDRLASE15"/>
</dbReference>
<keyword evidence="9" id="KW-0624">Polysaccharide degradation</keyword>
<feature type="domain" description="GH15-like" evidence="13">
    <location>
        <begin position="151"/>
        <end position="477"/>
    </location>
</feature>
<protein>
    <recommendedName>
        <fullName evidence="3">glucan 1,4-alpha-glucosidase</fullName>
        <ecNumber evidence="3">3.2.1.3</ecNumber>
    </recommendedName>
    <alternativeName>
        <fullName evidence="11">1,4-alpha-D-glucan glucohydrolase</fullName>
    </alternativeName>
    <alternativeName>
        <fullName evidence="10">Glucan 1,4-alpha-glucosidase</fullName>
    </alternativeName>
</protein>
<keyword evidence="6" id="KW-0325">Glycoprotein</keyword>
<feature type="signal peptide" evidence="12">
    <location>
        <begin position="1"/>
        <end position="19"/>
    </location>
</feature>
<keyword evidence="7" id="KW-0119">Carbohydrate metabolism</keyword>
<dbReference type="InterPro" id="IPR000165">
    <property type="entry name" value="Glucoamylase"/>
</dbReference>
<dbReference type="AlphaFoldDB" id="A0A8H7H7M1"/>
<evidence type="ECO:0000256" key="3">
    <source>
        <dbReference type="ARBA" id="ARBA00012593"/>
    </source>
</evidence>
<dbReference type="PANTHER" id="PTHR31616:SF12">
    <property type="entry name" value="GLUCOAMYLASE"/>
    <property type="match status" value="1"/>
</dbReference>
<dbReference type="InterPro" id="IPR011613">
    <property type="entry name" value="GH15-like"/>
</dbReference>
<comment type="catalytic activity">
    <reaction evidence="1">
        <text>Hydrolysis of terminal (1-&gt;4)-linked alpha-D-glucose residues successively from non-reducing ends of the chains with release of beta-D-glucose.</text>
        <dbReference type="EC" id="3.2.1.3"/>
    </reaction>
</comment>
<dbReference type="PANTHER" id="PTHR31616">
    <property type="entry name" value="TREHALASE"/>
    <property type="match status" value="1"/>
</dbReference>
<dbReference type="InterPro" id="IPR008928">
    <property type="entry name" value="6-hairpin_glycosidase_sf"/>
</dbReference>
<dbReference type="SUPFAM" id="SSF48208">
    <property type="entry name" value="Six-hairpin glycosidases"/>
    <property type="match status" value="1"/>
</dbReference>
<dbReference type="EC" id="3.2.1.3" evidence="3"/>
<feature type="chain" id="PRO_5034954576" description="glucan 1,4-alpha-glucosidase" evidence="12">
    <location>
        <begin position="20"/>
        <end position="1061"/>
    </location>
</feature>
<keyword evidence="4 12" id="KW-0732">Signal</keyword>
<comment type="caution">
    <text evidence="14">The sequence shown here is derived from an EMBL/GenBank/DDBJ whole genome shotgun (WGS) entry which is preliminary data.</text>
</comment>
<evidence type="ECO:0000256" key="7">
    <source>
        <dbReference type="ARBA" id="ARBA00023277"/>
    </source>
</evidence>
<dbReference type="Gene3D" id="1.50.10.10">
    <property type="match status" value="1"/>
</dbReference>
<evidence type="ECO:0000256" key="12">
    <source>
        <dbReference type="SAM" id="SignalP"/>
    </source>
</evidence>
<keyword evidence="8" id="KW-0326">Glycosidase</keyword>
<dbReference type="EMBL" id="JACYCC010000038">
    <property type="protein sequence ID" value="KAF8678742.1"/>
    <property type="molecule type" value="Genomic_DNA"/>
</dbReference>
<keyword evidence="5 14" id="KW-0378">Hydrolase</keyword>
<feature type="domain" description="GH15-like" evidence="13">
    <location>
        <begin position="33"/>
        <end position="138"/>
    </location>
</feature>
<reference evidence="14" key="1">
    <citation type="submission" date="2020-09" db="EMBL/GenBank/DDBJ databases">
        <title>Comparative genome analyses of four rice-infecting Rhizoctonia solani isolates reveal extensive enrichment of homogalacturonan modification genes.</title>
        <authorList>
            <person name="Lee D.-Y."/>
            <person name="Jeon J."/>
            <person name="Kim K.-T."/>
            <person name="Cheong K."/>
            <person name="Song H."/>
            <person name="Choi G."/>
            <person name="Ko J."/>
            <person name="Opiyo S.O."/>
            <person name="Zuo S."/>
            <person name="Madhav S."/>
            <person name="Lee Y.-H."/>
            <person name="Wang G.-L."/>
        </authorList>
    </citation>
    <scope>NUCLEOTIDE SEQUENCE</scope>
    <source>
        <strain evidence="14">AG1-IA YN-7</strain>
    </source>
</reference>
<comment type="similarity">
    <text evidence="2">Belongs to the glycosyl hydrolase 15 family.</text>
</comment>
<evidence type="ECO:0000313" key="15">
    <source>
        <dbReference type="Proteomes" id="UP000650582"/>
    </source>
</evidence>
<dbReference type="Proteomes" id="UP000650582">
    <property type="component" value="Unassembled WGS sequence"/>
</dbReference>
<evidence type="ECO:0000256" key="11">
    <source>
        <dbReference type="ARBA" id="ARBA00033473"/>
    </source>
</evidence>
<accession>A0A8H7H7M1</accession>
<dbReference type="GO" id="GO:0004339">
    <property type="term" value="F:glucan 1,4-alpha-glucosidase activity"/>
    <property type="evidence" value="ECO:0007669"/>
    <property type="project" value="UniProtKB-EC"/>
</dbReference>
<evidence type="ECO:0000259" key="13">
    <source>
        <dbReference type="Pfam" id="PF00723"/>
    </source>
</evidence>
<dbReference type="Pfam" id="PF00723">
    <property type="entry name" value="Glyco_hydro_15"/>
    <property type="match status" value="2"/>
</dbReference>
<evidence type="ECO:0000256" key="2">
    <source>
        <dbReference type="ARBA" id="ARBA00006188"/>
    </source>
</evidence>
<dbReference type="InterPro" id="IPR012341">
    <property type="entry name" value="6hp_glycosidase-like_sf"/>
</dbReference>
<evidence type="ECO:0000256" key="6">
    <source>
        <dbReference type="ARBA" id="ARBA00023180"/>
    </source>
</evidence>
<evidence type="ECO:0000256" key="10">
    <source>
        <dbReference type="ARBA" id="ARBA00033442"/>
    </source>
</evidence>
<organism evidence="14 15">
    <name type="scientific">Rhizoctonia solani</name>
    <dbReference type="NCBI Taxonomy" id="456999"/>
    <lineage>
        <taxon>Eukaryota</taxon>
        <taxon>Fungi</taxon>
        <taxon>Dikarya</taxon>
        <taxon>Basidiomycota</taxon>
        <taxon>Agaricomycotina</taxon>
        <taxon>Agaricomycetes</taxon>
        <taxon>Cantharellales</taxon>
        <taxon>Ceratobasidiaceae</taxon>
        <taxon>Rhizoctonia</taxon>
    </lineage>
</organism>
<evidence type="ECO:0000256" key="5">
    <source>
        <dbReference type="ARBA" id="ARBA00022801"/>
    </source>
</evidence>
<dbReference type="GO" id="GO:0000272">
    <property type="term" value="P:polysaccharide catabolic process"/>
    <property type="evidence" value="ECO:0007669"/>
    <property type="project" value="UniProtKB-KW"/>
</dbReference>